<comment type="caution">
    <text evidence="2">The sequence shown here is derived from an EMBL/GenBank/DDBJ whole genome shotgun (WGS) entry which is preliminary data.</text>
</comment>
<evidence type="ECO:0000313" key="2">
    <source>
        <dbReference type="EMBL" id="HIQ79150.1"/>
    </source>
</evidence>
<dbReference type="AlphaFoldDB" id="A0A9D0ZEZ0"/>
<reference evidence="2" key="1">
    <citation type="submission" date="2020-10" db="EMBL/GenBank/DDBJ databases">
        <authorList>
            <person name="Gilroy R."/>
        </authorList>
    </citation>
    <scope>NUCLEOTIDE SEQUENCE</scope>
    <source>
        <strain evidence="2">ChiBcolR7-354</strain>
    </source>
</reference>
<protein>
    <submittedName>
        <fullName evidence="2">Uncharacterized protein</fullName>
    </submittedName>
</protein>
<dbReference type="EMBL" id="DVGA01000081">
    <property type="protein sequence ID" value="HIQ79150.1"/>
    <property type="molecule type" value="Genomic_DNA"/>
</dbReference>
<feature type="region of interest" description="Disordered" evidence="1">
    <location>
        <begin position="138"/>
        <end position="172"/>
    </location>
</feature>
<reference evidence="2" key="2">
    <citation type="journal article" date="2021" name="PeerJ">
        <title>Extensive microbial diversity within the chicken gut microbiome revealed by metagenomics and culture.</title>
        <authorList>
            <person name="Gilroy R."/>
            <person name="Ravi A."/>
            <person name="Getino M."/>
            <person name="Pursley I."/>
            <person name="Horton D.L."/>
            <person name="Alikhan N.F."/>
            <person name="Baker D."/>
            <person name="Gharbi K."/>
            <person name="Hall N."/>
            <person name="Watson M."/>
            <person name="Adriaenssens E.M."/>
            <person name="Foster-Nyarko E."/>
            <person name="Jarju S."/>
            <person name="Secka A."/>
            <person name="Antonio M."/>
            <person name="Oren A."/>
            <person name="Chaudhuri R.R."/>
            <person name="La Ragione R."/>
            <person name="Hildebrand F."/>
            <person name="Pallen M.J."/>
        </authorList>
    </citation>
    <scope>NUCLEOTIDE SEQUENCE</scope>
    <source>
        <strain evidence="2">ChiBcolR7-354</strain>
    </source>
</reference>
<organism evidence="2 3">
    <name type="scientific">Candidatus Scatomorpha intestinavium</name>
    <dbReference type="NCBI Taxonomy" id="2840922"/>
    <lineage>
        <taxon>Bacteria</taxon>
        <taxon>Bacillati</taxon>
        <taxon>Bacillota</taxon>
        <taxon>Clostridia</taxon>
        <taxon>Eubacteriales</taxon>
        <taxon>Candidatus Scatomorpha</taxon>
    </lineage>
</organism>
<dbReference type="Proteomes" id="UP000824262">
    <property type="component" value="Unassembled WGS sequence"/>
</dbReference>
<name>A0A9D0ZEZ0_9FIRM</name>
<evidence type="ECO:0000313" key="3">
    <source>
        <dbReference type="Proteomes" id="UP000824262"/>
    </source>
</evidence>
<feature type="compositionally biased region" description="Acidic residues" evidence="1">
    <location>
        <begin position="146"/>
        <end position="172"/>
    </location>
</feature>
<accession>A0A9D0ZEZ0</accession>
<sequence length="172" mass="18431">MPDYNEIIRSLKAAASGVADMAKDFASTAGDKAKEVAGDASEKARAVARIAKLKIDIAAEKANAKDAYAEVGRLFFDATDKKNVPEPYIRAFDSVMLANAAIERMEAELSELRTVVNEPEDAEDASFELIVNEAERAGSCCGDGAGSEESDITVEITVDEPEKDEPEDAPKE</sequence>
<evidence type="ECO:0000256" key="1">
    <source>
        <dbReference type="SAM" id="MobiDB-lite"/>
    </source>
</evidence>
<gene>
    <name evidence="2" type="ORF">IAB77_07820</name>
</gene>
<proteinExistence type="predicted"/>